<feature type="domain" description="Rod shape-determining protein MreC beta-barrel core" evidence="6">
    <location>
        <begin position="115"/>
        <end position="260"/>
    </location>
</feature>
<keyword evidence="8" id="KW-1185">Reference proteome</keyword>
<dbReference type="OrthoDB" id="25667at2"/>
<protein>
    <recommendedName>
        <fullName evidence="2">Cell shape-determining protein MreC</fullName>
    </recommendedName>
    <alternativeName>
        <fullName evidence="4">Cell shape protein MreC</fullName>
    </alternativeName>
</protein>
<dbReference type="InterPro" id="IPR042177">
    <property type="entry name" value="Cell/Rod_1"/>
</dbReference>
<reference evidence="7 8" key="1">
    <citation type="journal article" date="2010" name="Stand. Genomic Sci.">
        <title>Complete genome sequence of Meiothermus silvanus type strain (VI-R2).</title>
        <authorList>
            <person name="Sikorski J."/>
            <person name="Tindall B.J."/>
            <person name="Lowry S."/>
            <person name="Lucas S."/>
            <person name="Nolan M."/>
            <person name="Copeland A."/>
            <person name="Glavina Del Rio T."/>
            <person name="Tice H."/>
            <person name="Cheng J.F."/>
            <person name="Han C."/>
            <person name="Pitluck S."/>
            <person name="Liolios K."/>
            <person name="Ivanova N."/>
            <person name="Mavromatis K."/>
            <person name="Mikhailova N."/>
            <person name="Pati A."/>
            <person name="Goodwin L."/>
            <person name="Chen A."/>
            <person name="Palaniappan K."/>
            <person name="Land M."/>
            <person name="Hauser L."/>
            <person name="Chang Y.J."/>
            <person name="Jeffries C.D."/>
            <person name="Rohde M."/>
            <person name="Goker M."/>
            <person name="Woyke T."/>
            <person name="Bristow J."/>
            <person name="Eisen J.A."/>
            <person name="Markowitz V."/>
            <person name="Hugenholtz P."/>
            <person name="Kyrpides N.C."/>
            <person name="Klenk H.P."/>
            <person name="Lapidus A."/>
        </authorList>
    </citation>
    <scope>NUCLEOTIDE SEQUENCE [LARGE SCALE GENOMIC DNA]</scope>
    <source>
        <strain evidence="8">ATCC 700542 / DSM 9946 / VI-R2</strain>
    </source>
</reference>
<dbReference type="NCBIfam" id="NF010520">
    <property type="entry name" value="PRK13922.13-5"/>
    <property type="match status" value="1"/>
</dbReference>
<evidence type="ECO:0000256" key="4">
    <source>
        <dbReference type="ARBA" id="ARBA00032089"/>
    </source>
</evidence>
<dbReference type="RefSeq" id="WP_013158992.1">
    <property type="nucleotide sequence ID" value="NC_014212.1"/>
</dbReference>
<evidence type="ECO:0000256" key="5">
    <source>
        <dbReference type="SAM" id="Coils"/>
    </source>
</evidence>
<keyword evidence="5" id="KW-0175">Coiled coil</keyword>
<dbReference type="InterPro" id="IPR042175">
    <property type="entry name" value="Cell/Rod_MreC_2"/>
</dbReference>
<dbReference type="GO" id="GO:0005886">
    <property type="term" value="C:plasma membrane"/>
    <property type="evidence" value="ECO:0007669"/>
    <property type="project" value="TreeGrafter"/>
</dbReference>
<dbReference type="InterPro" id="IPR055342">
    <property type="entry name" value="MreC_beta-barrel_core"/>
</dbReference>
<evidence type="ECO:0000259" key="6">
    <source>
        <dbReference type="Pfam" id="PF04085"/>
    </source>
</evidence>
<dbReference type="STRING" id="526227.Mesil_2603"/>
<accession>D7BBJ0</accession>
<proteinExistence type="inferred from homology"/>
<dbReference type="EMBL" id="CP002042">
    <property type="protein sequence ID" value="ADH64452.1"/>
    <property type="molecule type" value="Genomic_DNA"/>
</dbReference>
<evidence type="ECO:0000313" key="7">
    <source>
        <dbReference type="EMBL" id="ADH64452.1"/>
    </source>
</evidence>
<name>D7BBJ0_ALLS1</name>
<evidence type="ECO:0000313" key="8">
    <source>
        <dbReference type="Proteomes" id="UP000001916"/>
    </source>
</evidence>
<organism evidence="7 8">
    <name type="scientific">Allomeiothermus silvanus (strain ATCC 700542 / DSM 9946 / NBRC 106475 / NCIMB 13440 / VI-R2)</name>
    <name type="common">Thermus silvanus</name>
    <dbReference type="NCBI Taxonomy" id="526227"/>
    <lineage>
        <taxon>Bacteria</taxon>
        <taxon>Thermotogati</taxon>
        <taxon>Deinococcota</taxon>
        <taxon>Deinococci</taxon>
        <taxon>Thermales</taxon>
        <taxon>Thermaceae</taxon>
        <taxon>Allomeiothermus</taxon>
    </lineage>
</organism>
<dbReference type="PANTHER" id="PTHR34138:SF1">
    <property type="entry name" value="CELL SHAPE-DETERMINING PROTEIN MREC"/>
    <property type="match status" value="1"/>
</dbReference>
<evidence type="ECO:0000256" key="3">
    <source>
        <dbReference type="ARBA" id="ARBA00022960"/>
    </source>
</evidence>
<dbReference type="PANTHER" id="PTHR34138">
    <property type="entry name" value="CELL SHAPE-DETERMINING PROTEIN MREC"/>
    <property type="match status" value="1"/>
</dbReference>
<comment type="similarity">
    <text evidence="1">Belongs to the MreC family.</text>
</comment>
<dbReference type="Gene3D" id="2.40.10.340">
    <property type="entry name" value="Rod shape-determining protein MreC, domain 1"/>
    <property type="match status" value="1"/>
</dbReference>
<sequence>MTERVLRRLLLLGLMVLALVLSSLTRSYTPTLPGEFAARIAPLFGWSYRVGQNLRGAIAAIADRRDLRAENQALREKASGLEEENTRLRVQVRQLAAALRVKAEQAPQVVAVAPVVGEDPSGLYRRLFLGIGSNQGLRVGMPVTSTAGLVGIITEVTPTGAVVRTILDPESRVGVRLMDAPGRGIAYGQPPGKLRAEFAAEAKVKPGDWVLSGALQGLFPAGIRVGQVEEVIPHPPGALRQEVVVKPAVSLSLLEEVVVLRSL</sequence>
<gene>
    <name evidence="7" type="ordered locus">Mesil_2603</name>
</gene>
<dbReference type="Proteomes" id="UP000001916">
    <property type="component" value="Chromosome"/>
</dbReference>
<keyword evidence="3" id="KW-0133">Cell shape</keyword>
<dbReference type="Gene3D" id="2.40.10.350">
    <property type="entry name" value="Rod shape-determining protein MreC, domain 2"/>
    <property type="match status" value="1"/>
</dbReference>
<dbReference type="HOGENOM" id="CLU_042663_1_0_0"/>
<feature type="coiled-coil region" evidence="5">
    <location>
        <begin position="57"/>
        <end position="98"/>
    </location>
</feature>
<evidence type="ECO:0000256" key="2">
    <source>
        <dbReference type="ARBA" id="ARBA00013855"/>
    </source>
</evidence>
<dbReference type="KEGG" id="msv:Mesil_2603"/>
<dbReference type="AlphaFoldDB" id="D7BBJ0"/>
<dbReference type="eggNOG" id="COG1792">
    <property type="taxonomic scope" value="Bacteria"/>
</dbReference>
<dbReference type="Pfam" id="PF04085">
    <property type="entry name" value="MreC"/>
    <property type="match status" value="1"/>
</dbReference>
<dbReference type="InterPro" id="IPR007221">
    <property type="entry name" value="MreC"/>
</dbReference>
<evidence type="ECO:0000256" key="1">
    <source>
        <dbReference type="ARBA" id="ARBA00009369"/>
    </source>
</evidence>
<dbReference type="GO" id="GO:0008360">
    <property type="term" value="P:regulation of cell shape"/>
    <property type="evidence" value="ECO:0007669"/>
    <property type="project" value="UniProtKB-KW"/>
</dbReference>
<dbReference type="PIRSF" id="PIRSF038471">
    <property type="entry name" value="MreC"/>
    <property type="match status" value="1"/>
</dbReference>